<dbReference type="InterPro" id="IPR018062">
    <property type="entry name" value="HTH_AraC-typ_CS"/>
</dbReference>
<keyword evidence="2" id="KW-0238">DNA-binding</keyword>
<dbReference type="Pfam" id="PF12833">
    <property type="entry name" value="HTH_18"/>
    <property type="match status" value="1"/>
</dbReference>
<protein>
    <recommendedName>
        <fullName evidence="4">HTH araC/xylS-type domain-containing protein</fullName>
    </recommendedName>
</protein>
<evidence type="ECO:0000256" key="1">
    <source>
        <dbReference type="ARBA" id="ARBA00023015"/>
    </source>
</evidence>
<dbReference type="PROSITE" id="PS01124">
    <property type="entry name" value="HTH_ARAC_FAMILY_2"/>
    <property type="match status" value="1"/>
</dbReference>
<evidence type="ECO:0000313" key="6">
    <source>
        <dbReference type="Proteomes" id="UP001157125"/>
    </source>
</evidence>
<sequence>MLAQVAADRVTPGAGSPLERAIGYLEDNVARAVAVGDLAALVGVSASHLGALFRQATGGGVLAYQTSLRMGRARGLLDGTELTVAEVAAAVGYDDPLYFSRRFSRVHGLSPRAYRALGKG</sequence>
<name>A0ABQ6IGI2_9MICO</name>
<evidence type="ECO:0000256" key="2">
    <source>
        <dbReference type="ARBA" id="ARBA00023125"/>
    </source>
</evidence>
<dbReference type="InterPro" id="IPR020449">
    <property type="entry name" value="Tscrpt_reg_AraC-type_HTH"/>
</dbReference>
<keyword evidence="6" id="KW-1185">Reference proteome</keyword>
<dbReference type="SMART" id="SM00342">
    <property type="entry name" value="HTH_ARAC"/>
    <property type="match status" value="1"/>
</dbReference>
<dbReference type="Gene3D" id="1.10.10.60">
    <property type="entry name" value="Homeodomain-like"/>
    <property type="match status" value="2"/>
</dbReference>
<reference evidence="6" key="1">
    <citation type="journal article" date="2019" name="Int. J. Syst. Evol. Microbiol.">
        <title>The Global Catalogue of Microorganisms (GCM) 10K type strain sequencing project: providing services to taxonomists for standard genome sequencing and annotation.</title>
        <authorList>
            <consortium name="The Broad Institute Genomics Platform"/>
            <consortium name="The Broad Institute Genome Sequencing Center for Infectious Disease"/>
            <person name="Wu L."/>
            <person name="Ma J."/>
        </authorList>
    </citation>
    <scope>NUCLEOTIDE SEQUENCE [LARGE SCALE GENOMIC DNA]</scope>
    <source>
        <strain evidence="6">NBRC 112299</strain>
    </source>
</reference>
<organism evidence="5 6">
    <name type="scientific">Demequina litorisediminis</name>
    <dbReference type="NCBI Taxonomy" id="1849022"/>
    <lineage>
        <taxon>Bacteria</taxon>
        <taxon>Bacillati</taxon>
        <taxon>Actinomycetota</taxon>
        <taxon>Actinomycetes</taxon>
        <taxon>Micrococcales</taxon>
        <taxon>Demequinaceae</taxon>
        <taxon>Demequina</taxon>
    </lineage>
</organism>
<dbReference type="PANTHER" id="PTHR46796:SF7">
    <property type="entry name" value="ARAC FAMILY TRANSCRIPTIONAL REGULATOR"/>
    <property type="match status" value="1"/>
</dbReference>
<evidence type="ECO:0000313" key="5">
    <source>
        <dbReference type="EMBL" id="GMA35819.1"/>
    </source>
</evidence>
<evidence type="ECO:0000259" key="4">
    <source>
        <dbReference type="PROSITE" id="PS01124"/>
    </source>
</evidence>
<dbReference type="Proteomes" id="UP001157125">
    <property type="component" value="Unassembled WGS sequence"/>
</dbReference>
<dbReference type="InterPro" id="IPR050204">
    <property type="entry name" value="AraC_XylS_family_regulators"/>
</dbReference>
<evidence type="ECO:0000256" key="3">
    <source>
        <dbReference type="ARBA" id="ARBA00023163"/>
    </source>
</evidence>
<gene>
    <name evidence="5" type="ORF">GCM10025876_20230</name>
</gene>
<dbReference type="InterPro" id="IPR009057">
    <property type="entry name" value="Homeodomain-like_sf"/>
</dbReference>
<feature type="domain" description="HTH araC/xylS-type" evidence="4">
    <location>
        <begin position="19"/>
        <end position="117"/>
    </location>
</feature>
<comment type="caution">
    <text evidence="5">The sequence shown here is derived from an EMBL/GenBank/DDBJ whole genome shotgun (WGS) entry which is preliminary data.</text>
</comment>
<proteinExistence type="predicted"/>
<keyword evidence="1" id="KW-0805">Transcription regulation</keyword>
<dbReference type="PRINTS" id="PR00032">
    <property type="entry name" value="HTHARAC"/>
</dbReference>
<dbReference type="EMBL" id="BSUN01000001">
    <property type="protein sequence ID" value="GMA35819.1"/>
    <property type="molecule type" value="Genomic_DNA"/>
</dbReference>
<keyword evidence="3" id="KW-0804">Transcription</keyword>
<accession>A0ABQ6IGI2</accession>
<dbReference type="PANTHER" id="PTHR46796">
    <property type="entry name" value="HTH-TYPE TRANSCRIPTIONAL ACTIVATOR RHAS-RELATED"/>
    <property type="match status" value="1"/>
</dbReference>
<dbReference type="SUPFAM" id="SSF46689">
    <property type="entry name" value="Homeodomain-like"/>
    <property type="match status" value="2"/>
</dbReference>
<dbReference type="PROSITE" id="PS00041">
    <property type="entry name" value="HTH_ARAC_FAMILY_1"/>
    <property type="match status" value="1"/>
</dbReference>
<dbReference type="InterPro" id="IPR018060">
    <property type="entry name" value="HTH_AraC"/>
</dbReference>